<dbReference type="EMBL" id="JACCBX010000011">
    <property type="protein sequence ID" value="NYE07858.1"/>
    <property type="molecule type" value="Genomic_DNA"/>
</dbReference>
<dbReference type="AlphaFoldDB" id="A0A852TKY1"/>
<comment type="caution">
    <text evidence="1">The sequence shown here is derived from an EMBL/GenBank/DDBJ whole genome shotgun (WGS) entry which is preliminary data.</text>
</comment>
<reference evidence="2" key="2">
    <citation type="submission" date="2020-08" db="EMBL/GenBank/DDBJ databases">
        <title>The Agave Microbiome: Exploring the role of microbial communities in plant adaptations to desert environments.</title>
        <authorList>
            <person name="Partida-Martinez L.P."/>
        </authorList>
    </citation>
    <scope>NUCLEOTIDE SEQUENCE [LARGE SCALE GENOMIC DNA]</scope>
    <source>
        <strain evidence="2">AT2.8</strain>
    </source>
</reference>
<evidence type="ECO:0000313" key="2">
    <source>
        <dbReference type="Proteomes" id="UP000548423"/>
    </source>
</evidence>
<proteinExistence type="predicted"/>
<evidence type="ECO:0000313" key="1">
    <source>
        <dbReference type="EMBL" id="NYE07858.1"/>
    </source>
</evidence>
<dbReference type="Proteomes" id="UP000548423">
    <property type="component" value="Unassembled WGS sequence"/>
</dbReference>
<reference evidence="2" key="1">
    <citation type="submission" date="2020-07" db="EMBL/GenBank/DDBJ databases">
        <authorList>
            <person name="Partida-Martinez L."/>
            <person name="Huntemann M."/>
            <person name="Clum A."/>
            <person name="Wang J."/>
            <person name="Palaniappan K."/>
            <person name="Ritter S."/>
            <person name="Chen I.-M."/>
            <person name="Stamatis D."/>
            <person name="Reddy T."/>
            <person name="O'Malley R."/>
            <person name="Daum C."/>
            <person name="Shapiro N."/>
            <person name="Ivanova N."/>
            <person name="Kyrpides N."/>
            <person name="Woyke T."/>
        </authorList>
    </citation>
    <scope>NUCLEOTIDE SEQUENCE [LARGE SCALE GENOMIC DNA]</scope>
    <source>
        <strain evidence="2">AT2.8</strain>
    </source>
</reference>
<gene>
    <name evidence="1" type="ORF">F4694_004699</name>
</gene>
<organism evidence="1 2">
    <name type="scientific">Neobacillus niacini</name>
    <dbReference type="NCBI Taxonomy" id="86668"/>
    <lineage>
        <taxon>Bacteria</taxon>
        <taxon>Bacillati</taxon>
        <taxon>Bacillota</taxon>
        <taxon>Bacilli</taxon>
        <taxon>Bacillales</taxon>
        <taxon>Bacillaceae</taxon>
        <taxon>Neobacillus</taxon>
    </lineage>
</organism>
<protein>
    <submittedName>
        <fullName evidence="1">Uncharacterized protein</fullName>
    </submittedName>
</protein>
<name>A0A852TKY1_9BACI</name>
<sequence>MLTRKISDLKGQSQIQVQVMDTGTPQIASLNTREKLVLRYLIDLLKIQ</sequence>
<accession>A0A852TKY1</accession>